<dbReference type="Proteomes" id="UP000662572">
    <property type="component" value="Unassembled WGS sequence"/>
</dbReference>
<dbReference type="AlphaFoldDB" id="A0A918Q9Y8"/>
<feature type="region of interest" description="Disordered" evidence="1">
    <location>
        <begin position="1"/>
        <end position="34"/>
    </location>
</feature>
<reference evidence="2" key="1">
    <citation type="journal article" date="2014" name="Int. J. Syst. Evol. Microbiol.">
        <title>Complete genome sequence of Corynebacterium casei LMG S-19264T (=DSM 44701T), isolated from a smear-ripened cheese.</title>
        <authorList>
            <consortium name="US DOE Joint Genome Institute (JGI-PGF)"/>
            <person name="Walter F."/>
            <person name="Albersmeier A."/>
            <person name="Kalinowski J."/>
            <person name="Ruckert C."/>
        </authorList>
    </citation>
    <scope>NUCLEOTIDE SEQUENCE</scope>
    <source>
        <strain evidence="2">KCTC 32296</strain>
    </source>
</reference>
<evidence type="ECO:0000313" key="3">
    <source>
        <dbReference type="Proteomes" id="UP000662572"/>
    </source>
</evidence>
<dbReference type="EMBL" id="BMZB01000003">
    <property type="protein sequence ID" value="GGZ37192.1"/>
    <property type="molecule type" value="Genomic_DNA"/>
</dbReference>
<evidence type="ECO:0000256" key="1">
    <source>
        <dbReference type="SAM" id="MobiDB-lite"/>
    </source>
</evidence>
<keyword evidence="3" id="KW-1185">Reference proteome</keyword>
<protein>
    <submittedName>
        <fullName evidence="2">Uncharacterized protein</fullName>
    </submittedName>
</protein>
<organism evidence="2 3">
    <name type="scientific">Asticcacaulis endophyticus</name>
    <dbReference type="NCBI Taxonomy" id="1395890"/>
    <lineage>
        <taxon>Bacteria</taxon>
        <taxon>Pseudomonadati</taxon>
        <taxon>Pseudomonadota</taxon>
        <taxon>Alphaproteobacteria</taxon>
        <taxon>Caulobacterales</taxon>
        <taxon>Caulobacteraceae</taxon>
        <taxon>Asticcacaulis</taxon>
    </lineage>
</organism>
<name>A0A918Q9Y8_9CAUL</name>
<comment type="caution">
    <text evidence="2">The sequence shown here is derived from an EMBL/GenBank/DDBJ whole genome shotgun (WGS) entry which is preliminary data.</text>
</comment>
<evidence type="ECO:0000313" key="2">
    <source>
        <dbReference type="EMBL" id="GGZ37192.1"/>
    </source>
</evidence>
<accession>A0A918Q9Y8</accession>
<sequence>MERDGYPFQGTHQPKAKDQSQGQPNHHVNPDGRLISEVCNYKTKTADKACDQNNEDDGTVSGIRRLEILTAIWTIITDFKKA</sequence>
<reference evidence="2" key="2">
    <citation type="submission" date="2020-09" db="EMBL/GenBank/DDBJ databases">
        <authorList>
            <person name="Sun Q."/>
            <person name="Kim S."/>
        </authorList>
    </citation>
    <scope>NUCLEOTIDE SEQUENCE</scope>
    <source>
        <strain evidence="2">KCTC 32296</strain>
    </source>
</reference>
<gene>
    <name evidence="2" type="ORF">GCM10011273_24460</name>
</gene>
<proteinExistence type="predicted"/>